<proteinExistence type="predicted"/>
<gene>
    <name evidence="1" type="ORF">OMM_09551</name>
</gene>
<organism evidence="1 2">
    <name type="scientific">Candidatus Magnetoglobus multicellularis str. Araruama</name>
    <dbReference type="NCBI Taxonomy" id="890399"/>
    <lineage>
        <taxon>Bacteria</taxon>
        <taxon>Pseudomonadati</taxon>
        <taxon>Thermodesulfobacteriota</taxon>
        <taxon>Desulfobacteria</taxon>
        <taxon>Desulfobacterales</taxon>
        <taxon>Desulfobacteraceae</taxon>
        <taxon>Candidatus Magnetoglobus</taxon>
    </lineage>
</organism>
<name>A0A1V1P419_9BACT</name>
<comment type="caution">
    <text evidence="1">The sequence shown here is derived from an EMBL/GenBank/DDBJ whole genome shotgun (WGS) entry which is preliminary data.</text>
</comment>
<accession>A0A1V1P419</accession>
<evidence type="ECO:0000313" key="1">
    <source>
        <dbReference type="EMBL" id="ETR69496.1"/>
    </source>
</evidence>
<dbReference type="EMBL" id="ATBP01000629">
    <property type="protein sequence ID" value="ETR69496.1"/>
    <property type="molecule type" value="Genomic_DNA"/>
</dbReference>
<reference evidence="2" key="1">
    <citation type="submission" date="2012-11" db="EMBL/GenBank/DDBJ databases">
        <authorList>
            <person name="Lucero-Rivera Y.E."/>
            <person name="Tovar-Ramirez D."/>
        </authorList>
    </citation>
    <scope>NUCLEOTIDE SEQUENCE [LARGE SCALE GENOMIC DNA]</scope>
    <source>
        <strain evidence="2">Araruama</strain>
    </source>
</reference>
<protein>
    <submittedName>
        <fullName evidence="1">Uncharacterized protein</fullName>
    </submittedName>
</protein>
<dbReference type="AlphaFoldDB" id="A0A1V1P419"/>
<sequence length="86" mass="9882">MSISIETIAYQALQLSQQSRAYLSMILLDSLDESDSKYDQNINKWLRIAQKRDQEISKGYVVCNLHDDVMKKAYQVVNNVSNNIPS</sequence>
<evidence type="ECO:0000313" key="2">
    <source>
        <dbReference type="Proteomes" id="UP000189670"/>
    </source>
</evidence>
<dbReference type="Proteomes" id="UP000189670">
    <property type="component" value="Unassembled WGS sequence"/>
</dbReference>